<dbReference type="RefSeq" id="WP_345330812.1">
    <property type="nucleotide sequence ID" value="NZ_BAAAVH010000123.1"/>
</dbReference>
<organism evidence="2 3">
    <name type="scientific">Kitasatospora aburaviensis</name>
    <dbReference type="NCBI Taxonomy" id="67265"/>
    <lineage>
        <taxon>Bacteria</taxon>
        <taxon>Bacillati</taxon>
        <taxon>Actinomycetota</taxon>
        <taxon>Actinomycetes</taxon>
        <taxon>Kitasatosporales</taxon>
        <taxon>Streptomycetaceae</taxon>
        <taxon>Kitasatospora</taxon>
    </lineage>
</organism>
<accession>A0ABW1EZ14</accession>
<dbReference type="Proteomes" id="UP001596067">
    <property type="component" value="Unassembled WGS sequence"/>
</dbReference>
<evidence type="ECO:0000313" key="2">
    <source>
        <dbReference type="EMBL" id="MFC5886843.1"/>
    </source>
</evidence>
<dbReference type="EMBL" id="JBHSOD010000020">
    <property type="protein sequence ID" value="MFC5886843.1"/>
    <property type="molecule type" value="Genomic_DNA"/>
</dbReference>
<gene>
    <name evidence="2" type="ORF">ACFP0N_17895</name>
</gene>
<comment type="caution">
    <text evidence="2">The sequence shown here is derived from an EMBL/GenBank/DDBJ whole genome shotgun (WGS) entry which is preliminary data.</text>
</comment>
<feature type="compositionally biased region" description="Polar residues" evidence="1">
    <location>
        <begin position="1"/>
        <end position="15"/>
    </location>
</feature>
<protein>
    <submittedName>
        <fullName evidence="2">Uncharacterized protein</fullName>
    </submittedName>
</protein>
<evidence type="ECO:0000313" key="3">
    <source>
        <dbReference type="Proteomes" id="UP001596067"/>
    </source>
</evidence>
<evidence type="ECO:0000256" key="1">
    <source>
        <dbReference type="SAM" id="MobiDB-lite"/>
    </source>
</evidence>
<keyword evidence="3" id="KW-1185">Reference proteome</keyword>
<feature type="region of interest" description="Disordered" evidence="1">
    <location>
        <begin position="1"/>
        <end position="37"/>
    </location>
</feature>
<reference evidence="3" key="1">
    <citation type="journal article" date="2019" name="Int. J. Syst. Evol. Microbiol.">
        <title>The Global Catalogue of Microorganisms (GCM) 10K type strain sequencing project: providing services to taxonomists for standard genome sequencing and annotation.</title>
        <authorList>
            <consortium name="The Broad Institute Genomics Platform"/>
            <consortium name="The Broad Institute Genome Sequencing Center for Infectious Disease"/>
            <person name="Wu L."/>
            <person name="Ma J."/>
        </authorList>
    </citation>
    <scope>NUCLEOTIDE SEQUENCE [LARGE SCALE GENOMIC DNA]</scope>
    <source>
        <strain evidence="3">CGMCC 4.1469</strain>
    </source>
</reference>
<proteinExistence type="predicted"/>
<name>A0ABW1EZ14_9ACTN</name>
<sequence>MATNSTNKNPLTVTEQPAAATEQDAPPVVGPPLATDQEPEKVRLAHHLVIAGRDYLPGAEVLVSPDYARQLRVNGYVAREPARR</sequence>